<reference evidence="2" key="1">
    <citation type="submission" date="2021-12" db="EMBL/GenBank/DDBJ databases">
        <authorList>
            <person name="King R."/>
        </authorList>
    </citation>
    <scope>NUCLEOTIDE SEQUENCE</scope>
</reference>
<organism evidence="2 3">
    <name type="scientific">Chrysodeixis includens</name>
    <name type="common">Soybean looper</name>
    <name type="synonym">Pseudoplusia includens</name>
    <dbReference type="NCBI Taxonomy" id="689277"/>
    <lineage>
        <taxon>Eukaryota</taxon>
        <taxon>Metazoa</taxon>
        <taxon>Ecdysozoa</taxon>
        <taxon>Arthropoda</taxon>
        <taxon>Hexapoda</taxon>
        <taxon>Insecta</taxon>
        <taxon>Pterygota</taxon>
        <taxon>Neoptera</taxon>
        <taxon>Endopterygota</taxon>
        <taxon>Lepidoptera</taxon>
        <taxon>Glossata</taxon>
        <taxon>Ditrysia</taxon>
        <taxon>Noctuoidea</taxon>
        <taxon>Noctuidae</taxon>
        <taxon>Plusiinae</taxon>
        <taxon>Chrysodeixis</taxon>
    </lineage>
</organism>
<proteinExistence type="predicted"/>
<evidence type="ECO:0000313" key="2">
    <source>
        <dbReference type="EMBL" id="CAH0598448.1"/>
    </source>
</evidence>
<keyword evidence="1" id="KW-1133">Transmembrane helix</keyword>
<name>A0A9P0FTP6_CHRIL</name>
<keyword evidence="1" id="KW-0472">Membrane</keyword>
<feature type="transmembrane region" description="Helical" evidence="1">
    <location>
        <begin position="20"/>
        <end position="43"/>
    </location>
</feature>
<accession>A0A9P0FTP6</accession>
<keyword evidence="1" id="KW-0812">Transmembrane</keyword>
<gene>
    <name evidence="2" type="ORF">CINC_LOCUS8265</name>
</gene>
<keyword evidence="3" id="KW-1185">Reference proteome</keyword>
<evidence type="ECO:0000256" key="1">
    <source>
        <dbReference type="SAM" id="Phobius"/>
    </source>
</evidence>
<evidence type="ECO:0000313" key="3">
    <source>
        <dbReference type="Proteomes" id="UP001154114"/>
    </source>
</evidence>
<dbReference type="OrthoDB" id="6617171at2759"/>
<protein>
    <submittedName>
        <fullName evidence="2">Uncharacterized protein</fullName>
    </submittedName>
</protein>
<dbReference type="Proteomes" id="UP001154114">
    <property type="component" value="Chromosome 25"/>
</dbReference>
<sequence>MARADGQCSVTYVPSMWRGVLVLAALVAGAASVTVYSSFWAPLFDRRILNYRVDVAFEPDTARAARDQYTKDYGYRGERLIADLGNGKGPSDTPKDVQMYGDVSFYYT</sequence>
<dbReference type="AlphaFoldDB" id="A0A9P0FTP6"/>
<dbReference type="EMBL" id="LR824028">
    <property type="protein sequence ID" value="CAH0598448.1"/>
    <property type="molecule type" value="Genomic_DNA"/>
</dbReference>